<comment type="caution">
    <text evidence="8">The sequence shown here is derived from an EMBL/GenBank/DDBJ whole genome shotgun (WGS) entry which is preliminary data.</text>
</comment>
<sequence length="394" mass="40799">MRQNIASLSRRALVCAVAIGALMAARPAGATVSVCIDSSNPAHAMDRRVVQAVAHQQGTDAAIYTFDGSGKGDDDGFDVKTFSTLAASRCALVLGFPVDAQHGAVPEGVRATAPYARMGFVLVTPRGHEAETLAVLPNGTDVAVTYLTAPNLYFVKHPNVQADIYPTDAQTIASVVHHTDRAAMVWRASAVAYLPGGEKARDYCIHALNEPHAAWDVVALYGPQGAAAAASFQKSVEALRRSGQLAALLSPYAMSPANPIVLAAADVPAAPAAAAAPVAGGEKPALFTAAQADAGKKAYADNCAQCHGDNLEGMAGPALKGKHFASPKANFHVGDIFTIVSQNMPATQPASLPHDVYVDIMAFLLQQNGMPAGSTELTFDGAKSSTVPLVYSGE</sequence>
<keyword evidence="1 4" id="KW-0349">Heme</keyword>
<keyword evidence="3 4" id="KW-0408">Iron</keyword>
<dbReference type="Pfam" id="PF13442">
    <property type="entry name" value="Cytochrome_CBB3"/>
    <property type="match status" value="1"/>
</dbReference>
<feature type="chain" id="PRO_5044585319" evidence="5">
    <location>
        <begin position="31"/>
        <end position="394"/>
    </location>
</feature>
<dbReference type="EMBL" id="JABEQI010000002">
    <property type="protein sequence ID" value="MBB2185703.1"/>
    <property type="molecule type" value="Genomic_DNA"/>
</dbReference>
<evidence type="ECO:0000313" key="8">
    <source>
        <dbReference type="EMBL" id="RDI39510.1"/>
    </source>
</evidence>
<keyword evidence="9" id="KW-1185">Reference proteome</keyword>
<dbReference type="Proteomes" id="UP000562982">
    <property type="component" value="Unassembled WGS sequence"/>
</dbReference>
<feature type="signal peptide" evidence="5">
    <location>
        <begin position="1"/>
        <end position="30"/>
    </location>
</feature>
<evidence type="ECO:0000259" key="6">
    <source>
        <dbReference type="PROSITE" id="PS51007"/>
    </source>
</evidence>
<dbReference type="Gene3D" id="1.10.760.10">
    <property type="entry name" value="Cytochrome c-like domain"/>
    <property type="match status" value="1"/>
</dbReference>
<accession>A0A370G8G4</accession>
<organism evidence="8 9">
    <name type="scientific">Gluconacetobacter liquefaciens</name>
    <name type="common">Acetobacter liquefaciens</name>
    <dbReference type="NCBI Taxonomy" id="89584"/>
    <lineage>
        <taxon>Bacteria</taxon>
        <taxon>Pseudomonadati</taxon>
        <taxon>Pseudomonadota</taxon>
        <taxon>Alphaproteobacteria</taxon>
        <taxon>Acetobacterales</taxon>
        <taxon>Acetobacteraceae</taxon>
        <taxon>Gluconacetobacter</taxon>
    </lineage>
</organism>
<reference evidence="7 10" key="2">
    <citation type="submission" date="2020-04" db="EMBL/GenBank/DDBJ databases">
        <title>Description of novel Gluconacetobacter.</title>
        <authorList>
            <person name="Sombolestani A."/>
        </authorList>
    </citation>
    <scope>NUCLEOTIDE SEQUENCE [LARGE SCALE GENOMIC DNA]</scope>
    <source>
        <strain evidence="7 10">LMG 1382</strain>
    </source>
</reference>
<dbReference type="InterPro" id="IPR009056">
    <property type="entry name" value="Cyt_c-like_dom"/>
</dbReference>
<evidence type="ECO:0000313" key="9">
    <source>
        <dbReference type="Proteomes" id="UP000254958"/>
    </source>
</evidence>
<proteinExistence type="predicted"/>
<keyword evidence="2 4" id="KW-0479">Metal-binding</keyword>
<dbReference type="RefSeq" id="WP_170143126.1">
    <property type="nucleotide sequence ID" value="NZ_BJMI01000001.1"/>
</dbReference>
<dbReference type="GO" id="GO:0020037">
    <property type="term" value="F:heme binding"/>
    <property type="evidence" value="ECO:0007669"/>
    <property type="project" value="InterPro"/>
</dbReference>
<dbReference type="Proteomes" id="UP000254958">
    <property type="component" value="Unassembled WGS sequence"/>
</dbReference>
<reference evidence="8 9" key="1">
    <citation type="submission" date="2018-07" db="EMBL/GenBank/DDBJ databases">
        <title>Genomic Encyclopedia of Type Strains, Phase IV (KMG-IV): sequencing the most valuable type-strain genomes for metagenomic binning, comparative biology and taxonomic classification.</title>
        <authorList>
            <person name="Goeker M."/>
        </authorList>
    </citation>
    <scope>NUCLEOTIDE SEQUENCE [LARGE SCALE GENOMIC DNA]</scope>
    <source>
        <strain evidence="8 9">DSM 5603</strain>
    </source>
</reference>
<dbReference type="SUPFAM" id="SSF46626">
    <property type="entry name" value="Cytochrome c"/>
    <property type="match status" value="1"/>
</dbReference>
<dbReference type="EMBL" id="QQAW01000002">
    <property type="protein sequence ID" value="RDI39510.1"/>
    <property type="molecule type" value="Genomic_DNA"/>
</dbReference>
<dbReference type="AlphaFoldDB" id="A0A370G8G4"/>
<dbReference type="GO" id="GO:0009055">
    <property type="term" value="F:electron transfer activity"/>
    <property type="evidence" value="ECO:0007669"/>
    <property type="project" value="InterPro"/>
</dbReference>
<gene>
    <name evidence="8" type="ORF">C7453_102300</name>
    <name evidence="7" type="ORF">HLH32_04770</name>
</gene>
<dbReference type="SUPFAM" id="SSF53850">
    <property type="entry name" value="Periplasmic binding protein-like II"/>
    <property type="match status" value="1"/>
</dbReference>
<evidence type="ECO:0000256" key="1">
    <source>
        <dbReference type="ARBA" id="ARBA00022617"/>
    </source>
</evidence>
<evidence type="ECO:0000256" key="2">
    <source>
        <dbReference type="ARBA" id="ARBA00022723"/>
    </source>
</evidence>
<keyword evidence="5" id="KW-0732">Signal</keyword>
<evidence type="ECO:0000313" key="7">
    <source>
        <dbReference type="EMBL" id="MBB2185703.1"/>
    </source>
</evidence>
<evidence type="ECO:0000256" key="3">
    <source>
        <dbReference type="ARBA" id="ARBA00023004"/>
    </source>
</evidence>
<dbReference type="InterPro" id="IPR036909">
    <property type="entry name" value="Cyt_c-like_dom_sf"/>
</dbReference>
<evidence type="ECO:0000256" key="4">
    <source>
        <dbReference type="PROSITE-ProRule" id="PRU00433"/>
    </source>
</evidence>
<dbReference type="PROSITE" id="PS51007">
    <property type="entry name" value="CYTC"/>
    <property type="match status" value="1"/>
</dbReference>
<feature type="domain" description="Cytochrome c" evidence="6">
    <location>
        <begin position="290"/>
        <end position="368"/>
    </location>
</feature>
<evidence type="ECO:0000256" key="5">
    <source>
        <dbReference type="SAM" id="SignalP"/>
    </source>
</evidence>
<evidence type="ECO:0000313" key="10">
    <source>
        <dbReference type="Proteomes" id="UP000562982"/>
    </source>
</evidence>
<name>A0A370G8G4_GLULI</name>
<protein>
    <submittedName>
        <fullName evidence="8">Amino acid ABC transporter substrate-binding protein (PAAT family)</fullName>
    </submittedName>
    <submittedName>
        <fullName evidence="7">Cytochrome c class I</fullName>
    </submittedName>
</protein>
<dbReference type="GO" id="GO:0046872">
    <property type="term" value="F:metal ion binding"/>
    <property type="evidence" value="ECO:0007669"/>
    <property type="project" value="UniProtKB-KW"/>
</dbReference>